<gene>
    <name evidence="3" type="ORF">ASILVAE211_02000</name>
</gene>
<keyword evidence="2" id="KW-0732">Signal</keyword>
<evidence type="ECO:0008006" key="5">
    <source>
        <dbReference type="Google" id="ProtNLM"/>
    </source>
</evidence>
<feature type="compositionally biased region" description="Pro residues" evidence="1">
    <location>
        <begin position="203"/>
        <end position="225"/>
    </location>
</feature>
<feature type="compositionally biased region" description="Low complexity" evidence="1">
    <location>
        <begin position="79"/>
        <end position="88"/>
    </location>
</feature>
<feature type="region of interest" description="Disordered" evidence="1">
    <location>
        <begin position="37"/>
        <end position="105"/>
    </location>
</feature>
<dbReference type="EMBL" id="JAESVB010000001">
    <property type="protein sequence ID" value="MCB8873939.1"/>
    <property type="molecule type" value="Genomic_DNA"/>
</dbReference>
<dbReference type="AlphaFoldDB" id="A0A963YNW9"/>
<sequence length="355" mass="35438">MRRTRPFLFATLVLAAPLPAAVQAAAQVTVDPNALNKLGSPSLPAPPPAQGASPATPSHRVWHRPRHHTASTGHKTHSAPEGTAAGTTPPLPATPPPAPAKPEAGAKPAVILPPAATKTENRANLGSSFEAVPVLPGAIPAMPAPPKITVETPAPKKPKPPKVAPSAASPAAPVPVPPPPSEAPPPADLSPATPAPVAAAPQPAAPPVTAPKPPVAPAAPAPAPIKTPASSQNSLPPGADLLTLPYTGQDTDASGAVPALIRDFVTRHGTSVLYVVRAYASQPKGDDDPSTPRRLALMRAQGVAAALQDAGVDPIHIRLLALGNSGGNAGNAPTERVDLIAMPPATGHSASPSSP</sequence>
<evidence type="ECO:0000313" key="4">
    <source>
        <dbReference type="Proteomes" id="UP000708298"/>
    </source>
</evidence>
<accession>A0A963YNW9</accession>
<dbReference type="Proteomes" id="UP000708298">
    <property type="component" value="Unassembled WGS sequence"/>
</dbReference>
<feature type="compositionally biased region" description="Low complexity" evidence="1">
    <location>
        <begin position="191"/>
        <end position="202"/>
    </location>
</feature>
<feature type="compositionally biased region" description="Pro residues" evidence="1">
    <location>
        <begin position="89"/>
        <end position="100"/>
    </location>
</feature>
<evidence type="ECO:0000313" key="3">
    <source>
        <dbReference type="EMBL" id="MCB8873939.1"/>
    </source>
</evidence>
<proteinExistence type="predicted"/>
<reference evidence="3" key="2">
    <citation type="submission" date="2021-01" db="EMBL/GenBank/DDBJ databases">
        <authorList>
            <person name="Mieszkin S."/>
            <person name="Pouder E."/>
            <person name="Alain K."/>
        </authorList>
    </citation>
    <scope>NUCLEOTIDE SEQUENCE</scope>
    <source>
        <strain evidence="3">HW T2.11</strain>
    </source>
</reference>
<reference evidence="3" key="1">
    <citation type="journal article" date="2021" name="Microorganisms">
        <title>Acidisoma silvae sp. nov. and Acidisomacellulosilytica sp. nov., Two Acidophilic Bacteria Isolated from Decaying Wood, Hydrolyzing Cellulose and Producing Poly-3-hydroxybutyrate.</title>
        <authorList>
            <person name="Mieszkin S."/>
            <person name="Pouder E."/>
            <person name="Uroz S."/>
            <person name="Simon-Colin C."/>
            <person name="Alain K."/>
        </authorList>
    </citation>
    <scope>NUCLEOTIDE SEQUENCE</scope>
    <source>
        <strain evidence="3">HW T2.11</strain>
    </source>
</reference>
<evidence type="ECO:0000256" key="2">
    <source>
        <dbReference type="SAM" id="SignalP"/>
    </source>
</evidence>
<comment type="caution">
    <text evidence="3">The sequence shown here is derived from an EMBL/GenBank/DDBJ whole genome shotgun (WGS) entry which is preliminary data.</text>
</comment>
<keyword evidence="4" id="KW-1185">Reference proteome</keyword>
<organism evidence="3 4">
    <name type="scientific">Acidisoma silvae</name>
    <dbReference type="NCBI Taxonomy" id="2802396"/>
    <lineage>
        <taxon>Bacteria</taxon>
        <taxon>Pseudomonadati</taxon>
        <taxon>Pseudomonadota</taxon>
        <taxon>Alphaproteobacteria</taxon>
        <taxon>Acetobacterales</taxon>
        <taxon>Acidocellaceae</taxon>
        <taxon>Acidisoma</taxon>
    </lineage>
</organism>
<feature type="chain" id="PRO_5036717810" description="OmpA-like domain-containing protein" evidence="2">
    <location>
        <begin position="27"/>
        <end position="355"/>
    </location>
</feature>
<feature type="compositionally biased region" description="Pro residues" evidence="1">
    <location>
        <begin position="172"/>
        <end position="188"/>
    </location>
</feature>
<dbReference type="RefSeq" id="WP_227320139.1">
    <property type="nucleotide sequence ID" value="NZ_JAESVB010000001.1"/>
</dbReference>
<protein>
    <recommendedName>
        <fullName evidence="5">OmpA-like domain-containing protein</fullName>
    </recommendedName>
</protein>
<evidence type="ECO:0000256" key="1">
    <source>
        <dbReference type="SAM" id="MobiDB-lite"/>
    </source>
</evidence>
<feature type="signal peptide" evidence="2">
    <location>
        <begin position="1"/>
        <end position="26"/>
    </location>
</feature>
<feature type="region of interest" description="Disordered" evidence="1">
    <location>
        <begin position="145"/>
        <end position="246"/>
    </location>
</feature>
<feature type="compositionally biased region" description="Basic residues" evidence="1">
    <location>
        <begin position="60"/>
        <end position="77"/>
    </location>
</feature>
<name>A0A963YNW9_9PROT</name>